<name>A0A834Z6T4_TETSI</name>
<dbReference type="InterPro" id="IPR044992">
    <property type="entry name" value="ChyE-like"/>
</dbReference>
<evidence type="ECO:0000313" key="1">
    <source>
        <dbReference type="EMBL" id="KAF8400410.1"/>
    </source>
</evidence>
<dbReference type="InterPro" id="IPR029062">
    <property type="entry name" value="Class_I_gatase-like"/>
</dbReference>
<evidence type="ECO:0000313" key="2">
    <source>
        <dbReference type="Proteomes" id="UP000655225"/>
    </source>
</evidence>
<dbReference type="Gene3D" id="3.40.50.880">
    <property type="match status" value="1"/>
</dbReference>
<gene>
    <name evidence="1" type="ORF">HHK36_013708</name>
</gene>
<dbReference type="AlphaFoldDB" id="A0A834Z6T4"/>
<dbReference type="PROSITE" id="PS51273">
    <property type="entry name" value="GATASE_TYPE_1"/>
    <property type="match status" value="1"/>
</dbReference>
<protein>
    <submittedName>
        <fullName evidence="1">Uncharacterized protein</fullName>
    </submittedName>
</protein>
<dbReference type="PANTHER" id="PTHR42695">
    <property type="entry name" value="GLUTAMINE AMIDOTRANSFERASE YLR126C-RELATED"/>
    <property type="match status" value="1"/>
</dbReference>
<dbReference type="Proteomes" id="UP000655225">
    <property type="component" value="Unassembled WGS sequence"/>
</dbReference>
<dbReference type="SUPFAM" id="SSF52317">
    <property type="entry name" value="Class I glutamine amidotransferase-like"/>
    <property type="match status" value="1"/>
</dbReference>
<keyword evidence="2" id="KW-1185">Reference proteome</keyword>
<comment type="caution">
    <text evidence="1">The sequence shown here is derived from an EMBL/GenBank/DDBJ whole genome shotgun (WGS) entry which is preliminary data.</text>
</comment>
<accession>A0A834Z6T4</accession>
<organism evidence="1 2">
    <name type="scientific">Tetracentron sinense</name>
    <name type="common">Spur-leaf</name>
    <dbReference type="NCBI Taxonomy" id="13715"/>
    <lineage>
        <taxon>Eukaryota</taxon>
        <taxon>Viridiplantae</taxon>
        <taxon>Streptophyta</taxon>
        <taxon>Embryophyta</taxon>
        <taxon>Tracheophyta</taxon>
        <taxon>Spermatophyta</taxon>
        <taxon>Magnoliopsida</taxon>
        <taxon>Trochodendrales</taxon>
        <taxon>Trochodendraceae</taxon>
        <taxon>Tetracentron</taxon>
    </lineage>
</organism>
<proteinExistence type="predicted"/>
<sequence length="94" mass="11076">MNVEAEKRHARKCMMMKVYAWWVGTSMRLLRCLGKKERQDFPDMDDQLHKYHGFVISGSSYNAYGNDLWILRLCFLLQTLDAMEKKVLGICFGH</sequence>
<dbReference type="GO" id="GO:0005829">
    <property type="term" value="C:cytosol"/>
    <property type="evidence" value="ECO:0007669"/>
    <property type="project" value="TreeGrafter"/>
</dbReference>
<reference evidence="1 2" key="1">
    <citation type="submission" date="2020-04" db="EMBL/GenBank/DDBJ databases">
        <title>Plant Genome Project.</title>
        <authorList>
            <person name="Zhang R.-G."/>
        </authorList>
    </citation>
    <scope>NUCLEOTIDE SEQUENCE [LARGE SCALE GENOMIC DNA]</scope>
    <source>
        <strain evidence="1">YNK0</strain>
        <tissue evidence="1">Leaf</tissue>
    </source>
</reference>
<dbReference type="OrthoDB" id="92161at2759"/>
<dbReference type="PANTHER" id="PTHR42695:SF9">
    <property type="entry name" value="GAMMA-GLUTAMYL PEPTIDASE 2-RELATED"/>
    <property type="match status" value="1"/>
</dbReference>
<dbReference type="EMBL" id="JABCRI010000009">
    <property type="protein sequence ID" value="KAF8400410.1"/>
    <property type="molecule type" value="Genomic_DNA"/>
</dbReference>